<evidence type="ECO:0000256" key="2">
    <source>
        <dbReference type="SAM" id="Phobius"/>
    </source>
</evidence>
<dbReference type="PANTHER" id="PTHR46106:SF1">
    <property type="entry name" value="RECEPTOR-TYPE TYROSINE-PROTEIN PHOSPHATASE-LIKE N"/>
    <property type="match status" value="1"/>
</dbReference>
<dbReference type="PANTHER" id="PTHR46106">
    <property type="entry name" value="IA-2 PROTEIN TYROSINE PHOSPHATASE, ISOFORM C"/>
    <property type="match status" value="1"/>
</dbReference>
<keyword evidence="4" id="KW-1185">Reference proteome</keyword>
<evidence type="ECO:0000313" key="3">
    <source>
        <dbReference type="EMBL" id="MEQ2204204.1"/>
    </source>
</evidence>
<dbReference type="Proteomes" id="UP001434883">
    <property type="component" value="Unassembled WGS sequence"/>
</dbReference>
<keyword evidence="2" id="KW-1133">Transmembrane helix</keyword>
<dbReference type="Gene3D" id="3.90.190.10">
    <property type="entry name" value="Protein tyrosine phosphatase superfamily"/>
    <property type="match status" value="1"/>
</dbReference>
<accession>A0ABV0R7U0</accession>
<reference evidence="3 4" key="1">
    <citation type="submission" date="2021-06" db="EMBL/GenBank/DDBJ databases">
        <authorList>
            <person name="Palmer J.M."/>
        </authorList>
    </citation>
    <scope>NUCLEOTIDE SEQUENCE [LARGE SCALE GENOMIC DNA]</scope>
    <source>
        <strain evidence="3 4">XC_2019</strain>
        <tissue evidence="3">Muscle</tissue>
    </source>
</reference>
<feature type="compositionally biased region" description="Polar residues" evidence="1">
    <location>
        <begin position="157"/>
        <end position="166"/>
    </location>
</feature>
<dbReference type="EMBL" id="JAHRIN010035767">
    <property type="protein sequence ID" value="MEQ2204204.1"/>
    <property type="molecule type" value="Genomic_DNA"/>
</dbReference>
<keyword evidence="2" id="KW-0472">Membrane</keyword>
<feature type="region of interest" description="Disordered" evidence="1">
    <location>
        <begin position="157"/>
        <end position="187"/>
    </location>
</feature>
<proteinExistence type="predicted"/>
<feature type="non-terminal residue" evidence="3">
    <location>
        <position position="1"/>
    </location>
</feature>
<comment type="caution">
    <text evidence="3">The sequence shown here is derived from an EMBL/GenBank/DDBJ whole genome shotgun (WGS) entry which is preliminary data.</text>
</comment>
<evidence type="ECO:0000256" key="1">
    <source>
        <dbReference type="SAM" id="MobiDB-lite"/>
    </source>
</evidence>
<name>A0ABV0R7U0_9TELE</name>
<keyword evidence="2" id="KW-0812">Transmembrane</keyword>
<dbReference type="InterPro" id="IPR029021">
    <property type="entry name" value="Prot-tyrosine_phosphatase-like"/>
</dbReference>
<dbReference type="InterPro" id="IPR033522">
    <property type="entry name" value="IA-2/IA-2_beta"/>
</dbReference>
<evidence type="ECO:0000313" key="4">
    <source>
        <dbReference type="Proteomes" id="UP001434883"/>
    </source>
</evidence>
<organism evidence="3 4">
    <name type="scientific">Xenoophorus captivus</name>
    <dbReference type="NCBI Taxonomy" id="1517983"/>
    <lineage>
        <taxon>Eukaryota</taxon>
        <taxon>Metazoa</taxon>
        <taxon>Chordata</taxon>
        <taxon>Craniata</taxon>
        <taxon>Vertebrata</taxon>
        <taxon>Euteleostomi</taxon>
        <taxon>Actinopterygii</taxon>
        <taxon>Neopterygii</taxon>
        <taxon>Teleostei</taxon>
        <taxon>Neoteleostei</taxon>
        <taxon>Acanthomorphata</taxon>
        <taxon>Ovalentaria</taxon>
        <taxon>Atherinomorphae</taxon>
        <taxon>Cyprinodontiformes</taxon>
        <taxon>Goodeidae</taxon>
        <taxon>Xenoophorus</taxon>
    </lineage>
</organism>
<sequence>RSLQKLALLLDHYGLNVKDLSPEPKDDLPAALKQPQLDASYIPKKSEDAADKAEKNFLESETGLKVLQSGAEQPNSRWVFATLVSMACIGGILVAAMTIACLRHHAHRLAAKKLGLGPEGGSFTHQEYQAYMEDHLRNKDRLMKEWEALCSYQAEPSSVSVAQSDNNGKKNRCPDSVPCESLQMNES</sequence>
<feature type="transmembrane region" description="Helical" evidence="2">
    <location>
        <begin position="78"/>
        <end position="102"/>
    </location>
</feature>
<gene>
    <name evidence="3" type="ORF">XENOCAPTIV_009622</name>
</gene>
<protein>
    <submittedName>
        <fullName evidence="3">Uncharacterized protein</fullName>
    </submittedName>
</protein>